<accession>A0A4C1T937</accession>
<dbReference type="OrthoDB" id="432881at2759"/>
<proteinExistence type="predicted"/>
<keyword evidence="1" id="KW-1133">Transmembrane helix</keyword>
<keyword evidence="3" id="KW-1185">Reference proteome</keyword>
<keyword evidence="1" id="KW-0472">Membrane</keyword>
<keyword evidence="1" id="KW-0812">Transmembrane</keyword>
<sequence>MNPYNGWSKALKYQEKKTIHWIVQIIGSALAVAGSVVRIMDIEDGFETPHAIFGNSLPKYMPQRKQTAQTKTAKKGRECKGDVCLYRLRDKDCGYVRPCSCAQ</sequence>
<gene>
    <name evidence="2" type="ORF">EVAR_81082_1</name>
</gene>
<dbReference type="AlphaFoldDB" id="A0A4C1T937"/>
<feature type="transmembrane region" description="Helical" evidence="1">
    <location>
        <begin position="21"/>
        <end position="40"/>
    </location>
</feature>
<evidence type="ECO:0000256" key="1">
    <source>
        <dbReference type="SAM" id="Phobius"/>
    </source>
</evidence>
<dbReference type="Proteomes" id="UP000299102">
    <property type="component" value="Unassembled WGS sequence"/>
</dbReference>
<comment type="caution">
    <text evidence="2">The sequence shown here is derived from an EMBL/GenBank/DDBJ whole genome shotgun (WGS) entry which is preliminary data.</text>
</comment>
<reference evidence="2 3" key="1">
    <citation type="journal article" date="2019" name="Commun. Biol.">
        <title>The bagworm genome reveals a unique fibroin gene that provides high tensile strength.</title>
        <authorList>
            <person name="Kono N."/>
            <person name="Nakamura H."/>
            <person name="Ohtoshi R."/>
            <person name="Tomita M."/>
            <person name="Numata K."/>
            <person name="Arakawa K."/>
        </authorList>
    </citation>
    <scope>NUCLEOTIDE SEQUENCE [LARGE SCALE GENOMIC DNA]</scope>
</reference>
<protein>
    <submittedName>
        <fullName evidence="2">Uncharacterized protein</fullName>
    </submittedName>
</protein>
<organism evidence="2 3">
    <name type="scientific">Eumeta variegata</name>
    <name type="common">Bagworm moth</name>
    <name type="synonym">Eumeta japonica</name>
    <dbReference type="NCBI Taxonomy" id="151549"/>
    <lineage>
        <taxon>Eukaryota</taxon>
        <taxon>Metazoa</taxon>
        <taxon>Ecdysozoa</taxon>
        <taxon>Arthropoda</taxon>
        <taxon>Hexapoda</taxon>
        <taxon>Insecta</taxon>
        <taxon>Pterygota</taxon>
        <taxon>Neoptera</taxon>
        <taxon>Endopterygota</taxon>
        <taxon>Lepidoptera</taxon>
        <taxon>Glossata</taxon>
        <taxon>Ditrysia</taxon>
        <taxon>Tineoidea</taxon>
        <taxon>Psychidae</taxon>
        <taxon>Oiketicinae</taxon>
        <taxon>Eumeta</taxon>
    </lineage>
</organism>
<dbReference type="EMBL" id="BGZK01000037">
    <property type="protein sequence ID" value="GBP09811.1"/>
    <property type="molecule type" value="Genomic_DNA"/>
</dbReference>
<evidence type="ECO:0000313" key="2">
    <source>
        <dbReference type="EMBL" id="GBP09811.1"/>
    </source>
</evidence>
<evidence type="ECO:0000313" key="3">
    <source>
        <dbReference type="Proteomes" id="UP000299102"/>
    </source>
</evidence>
<name>A0A4C1T937_EUMVA</name>